<dbReference type="AlphaFoldDB" id="A0A4Z0MQQ5"/>
<gene>
    <name evidence="3" type="ORF">EU557_08310</name>
</gene>
<dbReference type="Proteomes" id="UP000298284">
    <property type="component" value="Unassembled WGS sequence"/>
</dbReference>
<keyword evidence="1" id="KW-0732">Signal</keyword>
<feature type="domain" description="DUF4136" evidence="2">
    <location>
        <begin position="26"/>
        <end position="196"/>
    </location>
</feature>
<sequence>MKTTLYAALLLLIGLLSSCSSPVAVQQKPGVDFSRYRTYDWAKTDVKSADSQNPIYKSSLNDEMIQNAINTEMAKRGIRQVQGNAKPDFYLTYHLYIEEAERTVSNPPAPGYAFPYAMSYRGRFLPINYGYWYTTPYYNTGYRTETYQEGTMILDVVDARTHNLVWRGSMADPVGNPARIGEEFAKASKDILDKFPVEEKK</sequence>
<dbReference type="EMBL" id="SRKZ01000002">
    <property type="protein sequence ID" value="TGD81545.1"/>
    <property type="molecule type" value="Genomic_DNA"/>
</dbReference>
<organism evidence="3 4">
    <name type="scientific">Hymenobacter wooponensis</name>
    <dbReference type="NCBI Taxonomy" id="1525360"/>
    <lineage>
        <taxon>Bacteria</taxon>
        <taxon>Pseudomonadati</taxon>
        <taxon>Bacteroidota</taxon>
        <taxon>Cytophagia</taxon>
        <taxon>Cytophagales</taxon>
        <taxon>Hymenobacteraceae</taxon>
        <taxon>Hymenobacter</taxon>
    </lineage>
</organism>
<evidence type="ECO:0000256" key="1">
    <source>
        <dbReference type="SAM" id="SignalP"/>
    </source>
</evidence>
<evidence type="ECO:0000313" key="4">
    <source>
        <dbReference type="Proteomes" id="UP000298284"/>
    </source>
</evidence>
<evidence type="ECO:0000259" key="2">
    <source>
        <dbReference type="Pfam" id="PF13590"/>
    </source>
</evidence>
<protein>
    <submittedName>
        <fullName evidence="3">DUF4136 domain-containing protein</fullName>
    </submittedName>
</protein>
<dbReference type="RefSeq" id="WP_135529926.1">
    <property type="nucleotide sequence ID" value="NZ_SRKZ01000002.1"/>
</dbReference>
<name>A0A4Z0MQQ5_9BACT</name>
<dbReference type="InterPro" id="IPR025411">
    <property type="entry name" value="DUF4136"/>
</dbReference>
<dbReference type="Gene3D" id="3.30.160.670">
    <property type="match status" value="1"/>
</dbReference>
<proteinExistence type="predicted"/>
<dbReference type="PROSITE" id="PS51257">
    <property type="entry name" value="PROKAR_LIPOPROTEIN"/>
    <property type="match status" value="1"/>
</dbReference>
<reference evidence="3 4" key="1">
    <citation type="submission" date="2019-04" db="EMBL/GenBank/DDBJ databases">
        <authorList>
            <person name="Feng G."/>
            <person name="Zhang J."/>
            <person name="Zhu H."/>
        </authorList>
    </citation>
    <scope>NUCLEOTIDE SEQUENCE [LARGE SCALE GENOMIC DNA]</scope>
    <source>
        <strain evidence="3 4">JCM 19491</strain>
    </source>
</reference>
<keyword evidence="4" id="KW-1185">Reference proteome</keyword>
<evidence type="ECO:0000313" key="3">
    <source>
        <dbReference type="EMBL" id="TGD81545.1"/>
    </source>
</evidence>
<feature type="signal peptide" evidence="1">
    <location>
        <begin position="1"/>
        <end position="24"/>
    </location>
</feature>
<comment type="caution">
    <text evidence="3">The sequence shown here is derived from an EMBL/GenBank/DDBJ whole genome shotgun (WGS) entry which is preliminary data.</text>
</comment>
<dbReference type="OrthoDB" id="118896at2"/>
<feature type="chain" id="PRO_5021440421" evidence="1">
    <location>
        <begin position="25"/>
        <end position="201"/>
    </location>
</feature>
<accession>A0A4Z0MQQ5</accession>
<dbReference type="Pfam" id="PF13590">
    <property type="entry name" value="DUF4136"/>
    <property type="match status" value="1"/>
</dbReference>